<organism evidence="7 8">
    <name type="scientific">Mya arenaria</name>
    <name type="common">Soft-shell clam</name>
    <dbReference type="NCBI Taxonomy" id="6604"/>
    <lineage>
        <taxon>Eukaryota</taxon>
        <taxon>Metazoa</taxon>
        <taxon>Spiralia</taxon>
        <taxon>Lophotrochozoa</taxon>
        <taxon>Mollusca</taxon>
        <taxon>Bivalvia</taxon>
        <taxon>Autobranchia</taxon>
        <taxon>Heteroconchia</taxon>
        <taxon>Euheterodonta</taxon>
        <taxon>Imparidentia</taxon>
        <taxon>Neoheterodontei</taxon>
        <taxon>Myida</taxon>
        <taxon>Myoidea</taxon>
        <taxon>Myidae</taxon>
        <taxon>Mya</taxon>
    </lineage>
</organism>
<feature type="compositionally biased region" description="Polar residues" evidence="5">
    <location>
        <begin position="625"/>
        <end position="638"/>
    </location>
</feature>
<keyword evidence="2" id="KW-0963">Cytoplasm</keyword>
<feature type="region of interest" description="Disordered" evidence="5">
    <location>
        <begin position="290"/>
        <end position="309"/>
    </location>
</feature>
<reference evidence="7" key="1">
    <citation type="submission" date="2022-11" db="EMBL/GenBank/DDBJ databases">
        <title>Centuries of genome instability and evolution in soft-shell clam transmissible cancer (bioRxiv).</title>
        <authorList>
            <person name="Hart S.F.M."/>
            <person name="Yonemitsu M.A."/>
            <person name="Giersch R.M."/>
            <person name="Beal B.F."/>
            <person name="Arriagada G."/>
            <person name="Davis B.W."/>
            <person name="Ostrander E.A."/>
            <person name="Goff S.P."/>
            <person name="Metzger M.J."/>
        </authorList>
    </citation>
    <scope>NUCLEOTIDE SEQUENCE</scope>
    <source>
        <strain evidence="7">MELC-2E11</strain>
        <tissue evidence="7">Siphon/mantle</tissue>
    </source>
</reference>
<feature type="region of interest" description="Disordered" evidence="5">
    <location>
        <begin position="721"/>
        <end position="845"/>
    </location>
</feature>
<comment type="subcellular location">
    <subcellularLocation>
        <location evidence="1">Cytoplasm</location>
    </subcellularLocation>
</comment>
<evidence type="ECO:0000256" key="3">
    <source>
        <dbReference type="ARBA" id="ARBA00022614"/>
    </source>
</evidence>
<evidence type="ECO:0000259" key="6">
    <source>
        <dbReference type="Pfam" id="PF23142"/>
    </source>
</evidence>
<feature type="domain" description="PLEKHM2 PH" evidence="6">
    <location>
        <begin position="872"/>
        <end position="998"/>
    </location>
</feature>
<dbReference type="PANTHER" id="PTHR15454:SF69">
    <property type="entry name" value="SERINE_THREONINE-PROTEIN KINASE 11-INTERACTING PROTEIN"/>
    <property type="match status" value="1"/>
</dbReference>
<dbReference type="Proteomes" id="UP001164746">
    <property type="component" value="Chromosome 5"/>
</dbReference>
<keyword evidence="3" id="KW-0433">Leucine-rich repeat</keyword>
<feature type="compositionally biased region" description="Basic and acidic residues" evidence="5">
    <location>
        <begin position="434"/>
        <end position="447"/>
    </location>
</feature>
<proteinExistence type="predicted"/>
<dbReference type="Pfam" id="PF23142">
    <property type="entry name" value="PH_PLEKHM2"/>
    <property type="match status" value="1"/>
</dbReference>
<feature type="compositionally biased region" description="Polar residues" evidence="5">
    <location>
        <begin position="475"/>
        <end position="494"/>
    </location>
</feature>
<dbReference type="InterPro" id="IPR032675">
    <property type="entry name" value="LRR_dom_sf"/>
</dbReference>
<evidence type="ECO:0000256" key="2">
    <source>
        <dbReference type="ARBA" id="ARBA00022490"/>
    </source>
</evidence>
<evidence type="ECO:0000313" key="8">
    <source>
        <dbReference type="Proteomes" id="UP001164746"/>
    </source>
</evidence>
<feature type="compositionally biased region" description="Polar residues" evidence="5">
    <location>
        <begin position="819"/>
        <end position="845"/>
    </location>
</feature>
<evidence type="ECO:0000256" key="1">
    <source>
        <dbReference type="ARBA" id="ARBA00004496"/>
    </source>
</evidence>
<protein>
    <submittedName>
        <fullName evidence="7">S11IP-like protein</fullName>
    </submittedName>
</protein>
<feature type="compositionally biased region" description="Polar residues" evidence="5">
    <location>
        <begin position="418"/>
        <end position="429"/>
    </location>
</feature>
<evidence type="ECO:0000256" key="5">
    <source>
        <dbReference type="SAM" id="MobiDB-lite"/>
    </source>
</evidence>
<dbReference type="SUPFAM" id="SSF52058">
    <property type="entry name" value="L domain-like"/>
    <property type="match status" value="1"/>
</dbReference>
<dbReference type="Gene3D" id="3.80.10.10">
    <property type="entry name" value="Ribonuclease Inhibitor"/>
    <property type="match status" value="1"/>
</dbReference>
<feature type="compositionally biased region" description="Basic residues" evidence="5">
    <location>
        <begin position="292"/>
        <end position="302"/>
    </location>
</feature>
<sequence>MTAQSSVAERKIVLELTDLLQKNESKVLSGETNLCLTPSSLCILDNTFRRFSENSEDVPLTPGKNVSKARQEAEKRRWKENIRALYDFVLKVKALKIIHGSSTMRTPVKIARFQSITVLEVKKLPIHMDLLEICGGDRSPGLVWSYLRNLYLSFNSLKHLDTSLRFVPFVEVLDLSIEELQGLQELDIADNFLLDHKCLEPLEELTRLNVLCVSGNPMCYKPQHRILTVGHLSSLCGFGAFLLDGKRLNGEEISVLKQNKYRNYQNEITNDPEQEDHDDETEVKVIAVSQHSMKKKRGHRRVPSKERIPAISNIEDSLMEQHLSGSTAEKSQDLTDSSDKSKSRDEADTVNRREEICDGGKDQIGGLMYNVIHLTFDMCLKCQKDFKQLSEESQPNSLLKCPSCGSNMVIGSSKVMTSGKTAGTLSPMQAGNGRENKPSVGDLREQGKFLQPDTKGYDEPDSGQQVEPDKIKSESYLSTSPKESTKGNVVPNSSCSDVRISISTAYTTQESVNSVESDIAILRQNSSQSRISDSFTEATKENVSQKVSMTVSLSEKNGHVTAESDHNTQSNGVHWLEDGKGHVTPMGSPLSNSVCSSMVSSVYENTLAGGGDDKSQGGDFEVLTEESQTGSSTDSVTLRRSLGTPEQTRLRGSRNRTMAFYGSESALSQSRNNNADDSEGLKRKSENSDIERKETKSNREFSIYESDSNRNATSIYDSAVSEQDSMGVDQNNSSVYLDTNNSNIYSENDQSSNISSPVIRRNKTSQRSQVKRQAGKFYDELSEGLQDFPSDLSPIKNSARKPKDAYIENEGTDLEKSTEALSEYSSATSQSKADDSLQTTGSLNTTGSAMLPWEIEVNKTKDSGKNESLNHDEFINIDHRAQLYLELRVFKAEETAQCAIQCAIVQYMKPKDIKSLLVISTSRILIFEITGDSSSGSDWLKCYEDQPITELHYIDIGLGYQSLRLEFDTECASYTLLIADEGKCKKFLTLISDIVQTAALSDHSKLEGIIKRNPATLSNLESQVLTFDVDPDPEGDPQTLVSTCCKL</sequence>
<dbReference type="PANTHER" id="PTHR15454">
    <property type="entry name" value="NISCHARIN RELATED"/>
    <property type="match status" value="1"/>
</dbReference>
<keyword evidence="4" id="KW-0677">Repeat</keyword>
<accession>A0ABY7EAQ6</accession>
<dbReference type="EMBL" id="CP111016">
    <property type="protein sequence ID" value="WAR05991.1"/>
    <property type="molecule type" value="Genomic_DNA"/>
</dbReference>
<feature type="compositionally biased region" description="Polar residues" evidence="5">
    <location>
        <begin position="665"/>
        <end position="675"/>
    </location>
</feature>
<evidence type="ECO:0000313" key="7">
    <source>
        <dbReference type="EMBL" id="WAR05991.1"/>
    </source>
</evidence>
<feature type="region of interest" description="Disordered" evidence="5">
    <location>
        <begin position="322"/>
        <end position="354"/>
    </location>
</feature>
<name>A0ABY7EAQ6_MYAAR</name>
<gene>
    <name evidence="7" type="ORF">MAR_021360</name>
</gene>
<feature type="compositionally biased region" description="Basic and acidic residues" evidence="5">
    <location>
        <begin position="330"/>
        <end position="354"/>
    </location>
</feature>
<feature type="region of interest" description="Disordered" evidence="5">
    <location>
        <begin position="558"/>
        <end position="589"/>
    </location>
</feature>
<feature type="region of interest" description="Disordered" evidence="5">
    <location>
        <begin position="624"/>
        <end position="705"/>
    </location>
</feature>
<feature type="compositionally biased region" description="Polar residues" evidence="5">
    <location>
        <begin position="721"/>
        <end position="756"/>
    </location>
</feature>
<feature type="compositionally biased region" description="Basic and acidic residues" evidence="5">
    <location>
        <begin position="679"/>
        <end position="699"/>
    </location>
</feature>
<feature type="compositionally biased region" description="Basic residues" evidence="5">
    <location>
        <begin position="760"/>
        <end position="774"/>
    </location>
</feature>
<feature type="region of interest" description="Disordered" evidence="5">
    <location>
        <begin position="418"/>
        <end position="494"/>
    </location>
</feature>
<dbReference type="InterPro" id="IPR057288">
    <property type="entry name" value="PH_PLEKHM2"/>
</dbReference>
<keyword evidence="8" id="KW-1185">Reference proteome</keyword>
<evidence type="ECO:0000256" key="4">
    <source>
        <dbReference type="ARBA" id="ARBA00022737"/>
    </source>
</evidence>